<protein>
    <submittedName>
        <fullName evidence="1">Uncharacterized protein</fullName>
    </submittedName>
</protein>
<organism evidence="1">
    <name type="scientific">marine sediment metagenome</name>
    <dbReference type="NCBI Taxonomy" id="412755"/>
    <lineage>
        <taxon>unclassified sequences</taxon>
        <taxon>metagenomes</taxon>
        <taxon>ecological metagenomes</taxon>
    </lineage>
</organism>
<gene>
    <name evidence="1" type="ORF">LCGC14_1659980</name>
</gene>
<accession>A0A0F9HUF0</accession>
<sequence>MSWLLNILSECYVRFERWNGGSFKRSRREEREFDAWLEKVKKDPNIKNIVIAGRRY</sequence>
<evidence type="ECO:0000313" key="1">
    <source>
        <dbReference type="EMBL" id="KKM19006.1"/>
    </source>
</evidence>
<name>A0A0F9HUF0_9ZZZZ</name>
<comment type="caution">
    <text evidence="1">The sequence shown here is derived from an EMBL/GenBank/DDBJ whole genome shotgun (WGS) entry which is preliminary data.</text>
</comment>
<dbReference type="EMBL" id="LAZR01014091">
    <property type="protein sequence ID" value="KKM19006.1"/>
    <property type="molecule type" value="Genomic_DNA"/>
</dbReference>
<proteinExistence type="predicted"/>
<reference evidence="1" key="1">
    <citation type="journal article" date="2015" name="Nature">
        <title>Complex archaea that bridge the gap between prokaryotes and eukaryotes.</title>
        <authorList>
            <person name="Spang A."/>
            <person name="Saw J.H."/>
            <person name="Jorgensen S.L."/>
            <person name="Zaremba-Niedzwiedzka K."/>
            <person name="Martijn J."/>
            <person name="Lind A.E."/>
            <person name="van Eijk R."/>
            <person name="Schleper C."/>
            <person name="Guy L."/>
            <person name="Ettema T.J."/>
        </authorList>
    </citation>
    <scope>NUCLEOTIDE SEQUENCE</scope>
</reference>
<dbReference type="AlphaFoldDB" id="A0A0F9HUF0"/>